<comment type="caution">
    <text evidence="2">The sequence shown here is derived from an EMBL/GenBank/DDBJ whole genome shotgun (WGS) entry which is preliminary data.</text>
</comment>
<evidence type="ECO:0000259" key="1">
    <source>
        <dbReference type="Pfam" id="PF11396"/>
    </source>
</evidence>
<evidence type="ECO:0000313" key="2">
    <source>
        <dbReference type="EMBL" id="MBW8201861.1"/>
    </source>
</evidence>
<dbReference type="Proteomes" id="UP001196136">
    <property type="component" value="Unassembled WGS sequence"/>
</dbReference>
<dbReference type="SUPFAM" id="SSF160574">
    <property type="entry name" value="BT0923-like"/>
    <property type="match status" value="1"/>
</dbReference>
<reference evidence="2 3" key="1">
    <citation type="submission" date="2021-08" db="EMBL/GenBank/DDBJ databases">
        <title>Muricauda profundi sp. nov., a marine bacterium isolated from deep seawater of the Mariana Trench.</title>
        <authorList>
            <person name="Wei Y."/>
        </authorList>
    </citation>
    <scope>NUCLEOTIDE SEQUENCE [LARGE SCALE GENOMIC DNA]</scope>
    <source>
        <strain evidence="2 3">W52</strain>
    </source>
</reference>
<dbReference type="EMBL" id="JAHZSV010000053">
    <property type="protein sequence ID" value="MBW8201861.1"/>
    <property type="molecule type" value="Genomic_DNA"/>
</dbReference>
<dbReference type="InterPro" id="IPR021533">
    <property type="entry name" value="PepSY-like"/>
</dbReference>
<keyword evidence="3" id="KW-1185">Reference proteome</keyword>
<dbReference type="Pfam" id="PF11396">
    <property type="entry name" value="PepSY_like"/>
    <property type="match status" value="1"/>
</dbReference>
<evidence type="ECO:0000313" key="3">
    <source>
        <dbReference type="Proteomes" id="UP001196136"/>
    </source>
</evidence>
<organism evidence="2 3">
    <name type="scientific">Flagellimonas abyssi</name>
    <dbReference type="NCBI Taxonomy" id="2864871"/>
    <lineage>
        <taxon>Bacteria</taxon>
        <taxon>Pseudomonadati</taxon>
        <taxon>Bacteroidota</taxon>
        <taxon>Flavobacteriia</taxon>
        <taxon>Flavobacteriales</taxon>
        <taxon>Flavobacteriaceae</taxon>
        <taxon>Flagellimonas</taxon>
    </lineage>
</organism>
<proteinExistence type="predicted"/>
<gene>
    <name evidence="2" type="ORF">K1F36_18720</name>
</gene>
<sequence>MKKQVLLLGTLLGIQLLGHGQDIPQNEVPSVIVNQFNVQFPKATDIEWELDGHHYQVEFETGWNIAHTVWYDREGKMAKHKEDVTTKDLSNAVVQTINSEFNTYTLDDIERITENGKVVYRIELNSLTHQDWEVILDGDGKVLSKKVD</sequence>
<accession>A0ABS7EW68</accession>
<feature type="domain" description="Putative beta-lactamase-inhibitor-like PepSY-like" evidence="1">
    <location>
        <begin position="55"/>
        <end position="143"/>
    </location>
</feature>
<name>A0ABS7EW68_9FLAO</name>
<dbReference type="RefSeq" id="WP_220115149.1">
    <property type="nucleotide sequence ID" value="NZ_JAHZSV010000053.1"/>
</dbReference>
<protein>
    <submittedName>
        <fullName evidence="2">PepSY-like domain-containing protein</fullName>
    </submittedName>
</protein>
<dbReference type="Gene3D" id="3.10.450.360">
    <property type="match status" value="1"/>
</dbReference>